<proteinExistence type="predicted"/>
<dbReference type="Pfam" id="PF00149">
    <property type="entry name" value="Metallophos"/>
    <property type="match status" value="1"/>
</dbReference>
<dbReference type="AlphaFoldDB" id="A0A6N2MZA3"/>
<dbReference type="InterPro" id="IPR004843">
    <property type="entry name" value="Calcineurin-like_PHP"/>
</dbReference>
<sequence length="615" mass="66428">MGSKPWLHPAPAYRTLETYWNSDDDAPGPRCGHTLTAVAATKSHGPRLILFGGATAIEGGASSAPGIRLAGVTNSVHSYDVLTRKWTRVQPAGEPPSPRAAHAAAAVGTMVVFQGGIGPAGHSTDDLYVLDLTNDKFKWHRVVVQGEGPGPRYGHVMDLVAQRYLVTVSGNDGKRVLSDAWVLDTAQKPYAWQRLNPEGDRPSARMYATASARSDGMFLLCGGRDSSGTWEWTLAPGVSPSTRYQHSAVFVGARLHVTGGAMKGGRLVEGEAAVAVLDTAAGVWLDRNGLVTSSKTSKGHAEYDPSLELMRRCRHASASVGVRIYVYGGLKGDAVLDDFLVAENSPFQSDMNSPILTSERASTITSPRSNHSNFNSFGTTTPDGGSEIPLSGGISMDRNSMEKLREASAAEAEAANAVWQAAQAASSNHAEETSVSDDNSQAAEATSDGSDNEADVRLHPRAVVVAKEAVGNLGGMVRQLSLDQFENESRRMLPMNNDASYPAKKFTRKKSPQGLHKKIISLLLRPRNWKAPANRRFFLDSYEVGELCYAVEQIFMQEPTVLQLKAPIKVFGDLHGQFGDLMRLFDEYGFPSTAGDITYIDYLFLGDYVDRGQHN</sequence>
<dbReference type="PRINTS" id="PR00114">
    <property type="entry name" value="STPHPHTASE"/>
</dbReference>
<reference evidence="3" key="1">
    <citation type="submission" date="2019-03" db="EMBL/GenBank/DDBJ databases">
        <authorList>
            <person name="Mank J."/>
            <person name="Almeida P."/>
        </authorList>
    </citation>
    <scope>NUCLEOTIDE SEQUENCE</scope>
    <source>
        <strain evidence="3">78183</strain>
    </source>
</reference>
<name>A0A6N2MZA3_SALVM</name>
<dbReference type="InterPro" id="IPR029052">
    <property type="entry name" value="Metallo-depent_PP-like"/>
</dbReference>
<dbReference type="GO" id="GO:0016787">
    <property type="term" value="F:hydrolase activity"/>
    <property type="evidence" value="ECO:0007669"/>
    <property type="project" value="InterPro"/>
</dbReference>
<dbReference type="EMBL" id="CAADRP010002040">
    <property type="protein sequence ID" value="VFU59857.1"/>
    <property type="molecule type" value="Genomic_DNA"/>
</dbReference>
<feature type="compositionally biased region" description="Polar residues" evidence="1">
    <location>
        <begin position="436"/>
        <end position="449"/>
    </location>
</feature>
<dbReference type="InterPro" id="IPR006186">
    <property type="entry name" value="Ser/Thr-sp_prot-phosphatase"/>
</dbReference>
<organism evidence="3">
    <name type="scientific">Salix viminalis</name>
    <name type="common">Common osier</name>
    <name type="synonym">Basket willow</name>
    <dbReference type="NCBI Taxonomy" id="40686"/>
    <lineage>
        <taxon>Eukaryota</taxon>
        <taxon>Viridiplantae</taxon>
        <taxon>Streptophyta</taxon>
        <taxon>Embryophyta</taxon>
        <taxon>Tracheophyta</taxon>
        <taxon>Spermatophyta</taxon>
        <taxon>Magnoliopsida</taxon>
        <taxon>eudicotyledons</taxon>
        <taxon>Gunneridae</taxon>
        <taxon>Pentapetalae</taxon>
        <taxon>rosids</taxon>
        <taxon>fabids</taxon>
        <taxon>Malpighiales</taxon>
        <taxon>Salicaceae</taxon>
        <taxon>Saliceae</taxon>
        <taxon>Salix</taxon>
    </lineage>
</organism>
<dbReference type="PANTHER" id="PTHR46422:SF22">
    <property type="entry name" value="SERINE_THREONINE-PROTEIN PHOSPHATASE"/>
    <property type="match status" value="1"/>
</dbReference>
<feature type="region of interest" description="Disordered" evidence="1">
    <location>
        <begin position="359"/>
        <end position="395"/>
    </location>
</feature>
<dbReference type="FunFam" id="2.120.10.80:FF:000042">
    <property type="entry name" value="Serine/threonine-protein phosphatase"/>
    <property type="match status" value="1"/>
</dbReference>
<dbReference type="SUPFAM" id="SSF56300">
    <property type="entry name" value="Metallo-dependent phosphatases"/>
    <property type="match status" value="1"/>
</dbReference>
<dbReference type="Pfam" id="PF24681">
    <property type="entry name" value="Kelch_KLHDC2_KLHL20_DRC7"/>
    <property type="match status" value="1"/>
</dbReference>
<gene>
    <name evidence="3" type="ORF">SVIM_LOCUS441598</name>
</gene>
<protein>
    <recommendedName>
        <fullName evidence="2">Calcineurin-like phosphoesterase domain-containing protein</fullName>
    </recommendedName>
</protein>
<feature type="region of interest" description="Disordered" evidence="1">
    <location>
        <begin position="420"/>
        <end position="456"/>
    </location>
</feature>
<evidence type="ECO:0000256" key="1">
    <source>
        <dbReference type="SAM" id="MobiDB-lite"/>
    </source>
</evidence>
<dbReference type="SUPFAM" id="SSF117281">
    <property type="entry name" value="Kelch motif"/>
    <property type="match status" value="1"/>
</dbReference>
<feature type="compositionally biased region" description="Polar residues" evidence="1">
    <location>
        <begin position="359"/>
        <end position="383"/>
    </location>
</feature>
<evidence type="ECO:0000259" key="2">
    <source>
        <dbReference type="Pfam" id="PF00149"/>
    </source>
</evidence>
<dbReference type="Gene3D" id="3.60.21.10">
    <property type="match status" value="1"/>
</dbReference>
<dbReference type="Gene3D" id="2.120.10.80">
    <property type="entry name" value="Kelch-type beta propeller"/>
    <property type="match status" value="2"/>
</dbReference>
<evidence type="ECO:0000313" key="3">
    <source>
        <dbReference type="EMBL" id="VFU59857.1"/>
    </source>
</evidence>
<feature type="domain" description="Calcineurin-like phosphoesterase" evidence="2">
    <location>
        <begin position="567"/>
        <end position="613"/>
    </location>
</feature>
<dbReference type="InterPro" id="IPR015915">
    <property type="entry name" value="Kelch-typ_b-propeller"/>
</dbReference>
<dbReference type="PANTHER" id="PTHR46422">
    <property type="entry name" value="SERINE/THREONINE-PROTEIN PHOSPHATASE BSL3"/>
    <property type="match status" value="1"/>
</dbReference>
<accession>A0A6N2MZA3</accession>